<keyword evidence="2" id="KW-1185">Reference proteome</keyword>
<reference evidence="1 2" key="1">
    <citation type="submission" date="2014-09" db="EMBL/GenBank/DDBJ databases">
        <title>Vibrio maritimus JCM 19240. (C210) whole genome shotgun sequence.</title>
        <authorList>
            <person name="Sawabe T."/>
            <person name="Meirelles P."/>
            <person name="Nakanishi M."/>
            <person name="Sayaka M."/>
            <person name="Hattori M."/>
            <person name="Ohkuma M."/>
        </authorList>
    </citation>
    <scope>NUCLEOTIDE SEQUENCE [LARGE SCALE GENOMIC DNA]</scope>
    <source>
        <strain evidence="1 2">JCM 19240</strain>
    </source>
</reference>
<evidence type="ECO:0000313" key="1">
    <source>
        <dbReference type="EMBL" id="GAL36809.1"/>
    </source>
</evidence>
<name>A0A090TDE6_9VIBR</name>
<comment type="caution">
    <text evidence="1">The sequence shown here is derived from an EMBL/GenBank/DDBJ whole genome shotgun (WGS) entry which is preliminary data.</text>
</comment>
<sequence>MIIELMSGQTTRSSKSCLEKDKLSDCNFASVGFNNWDFKMGTLGMG</sequence>
<gene>
    <name evidence="1" type="ORF">JCM19240_2878</name>
</gene>
<dbReference type="Proteomes" id="UP000029224">
    <property type="component" value="Unassembled WGS sequence"/>
</dbReference>
<proteinExistence type="predicted"/>
<accession>A0A090TDE6</accession>
<dbReference type="EMBL" id="BBMT01000012">
    <property type="protein sequence ID" value="GAL36809.1"/>
    <property type="molecule type" value="Genomic_DNA"/>
</dbReference>
<evidence type="ECO:0000313" key="2">
    <source>
        <dbReference type="Proteomes" id="UP000029224"/>
    </source>
</evidence>
<dbReference type="AlphaFoldDB" id="A0A090TDE6"/>
<organism evidence="1 2">
    <name type="scientific">Vibrio maritimus</name>
    <dbReference type="NCBI Taxonomy" id="990268"/>
    <lineage>
        <taxon>Bacteria</taxon>
        <taxon>Pseudomonadati</taxon>
        <taxon>Pseudomonadota</taxon>
        <taxon>Gammaproteobacteria</taxon>
        <taxon>Vibrionales</taxon>
        <taxon>Vibrionaceae</taxon>
        <taxon>Vibrio</taxon>
    </lineage>
</organism>
<protein>
    <submittedName>
        <fullName evidence="1">Uncharacterized protein</fullName>
    </submittedName>
</protein>
<reference evidence="1 2" key="2">
    <citation type="submission" date="2014-09" db="EMBL/GenBank/DDBJ databases">
        <authorList>
            <consortium name="NBRP consortium"/>
            <person name="Sawabe T."/>
            <person name="Meirelles P."/>
            <person name="Nakanishi M."/>
            <person name="Sayaka M."/>
            <person name="Hattori M."/>
            <person name="Ohkuma M."/>
        </authorList>
    </citation>
    <scope>NUCLEOTIDE SEQUENCE [LARGE SCALE GENOMIC DNA]</scope>
    <source>
        <strain evidence="1 2">JCM 19240</strain>
    </source>
</reference>